<keyword evidence="1" id="KW-0472">Membrane</keyword>
<reference evidence="2 3" key="1">
    <citation type="submission" date="2018-06" db="EMBL/GenBank/DDBJ databases">
        <title>Genomic Encyclopedia of Archaeal and Bacterial Type Strains, Phase II (KMG-II): from individual species to whole genera.</title>
        <authorList>
            <person name="Goeker M."/>
        </authorList>
    </citation>
    <scope>NUCLEOTIDE SEQUENCE [LARGE SCALE GENOMIC DNA]</scope>
    <source>
        <strain evidence="2 3">ATCC BAA-1881</strain>
    </source>
</reference>
<sequence length="75" mass="8852">MKSYVQKKYLDEVHKQLDDVIMHPYKTYPVFAYIAELLSVSLLIIRVMIQRQSTFQEKAECMLNLCPIEGARLRC</sequence>
<keyword evidence="1" id="KW-0812">Transmembrane</keyword>
<dbReference type="AlphaFoldDB" id="A0A326U9J8"/>
<keyword evidence="3" id="KW-1185">Reference proteome</keyword>
<protein>
    <submittedName>
        <fullName evidence="2">Uncharacterized protein</fullName>
    </submittedName>
</protein>
<evidence type="ECO:0000256" key="1">
    <source>
        <dbReference type="SAM" id="Phobius"/>
    </source>
</evidence>
<dbReference type="EMBL" id="QKUF01000003">
    <property type="protein sequence ID" value="PZW32886.1"/>
    <property type="molecule type" value="Genomic_DNA"/>
</dbReference>
<proteinExistence type="predicted"/>
<accession>A0A326U9J8</accession>
<keyword evidence="1" id="KW-1133">Transmembrane helix</keyword>
<dbReference type="Proteomes" id="UP000248806">
    <property type="component" value="Unassembled WGS sequence"/>
</dbReference>
<name>A0A326U9J8_THEHA</name>
<comment type="caution">
    <text evidence="2">The sequence shown here is derived from an EMBL/GenBank/DDBJ whole genome shotgun (WGS) entry which is preliminary data.</text>
</comment>
<organism evidence="2 3">
    <name type="scientific">Thermosporothrix hazakensis</name>
    <dbReference type="NCBI Taxonomy" id="644383"/>
    <lineage>
        <taxon>Bacteria</taxon>
        <taxon>Bacillati</taxon>
        <taxon>Chloroflexota</taxon>
        <taxon>Ktedonobacteria</taxon>
        <taxon>Ktedonobacterales</taxon>
        <taxon>Thermosporotrichaceae</taxon>
        <taxon>Thermosporothrix</taxon>
    </lineage>
</organism>
<feature type="transmembrane region" description="Helical" evidence="1">
    <location>
        <begin position="30"/>
        <end position="49"/>
    </location>
</feature>
<evidence type="ECO:0000313" key="2">
    <source>
        <dbReference type="EMBL" id="PZW32886.1"/>
    </source>
</evidence>
<gene>
    <name evidence="2" type="ORF">EI42_01431</name>
</gene>
<evidence type="ECO:0000313" key="3">
    <source>
        <dbReference type="Proteomes" id="UP000248806"/>
    </source>
</evidence>